<dbReference type="EMBL" id="CP001344">
    <property type="protein sequence ID" value="ACL42909.1"/>
    <property type="molecule type" value="Genomic_DNA"/>
</dbReference>
<dbReference type="STRING" id="395961.Cyan7425_0518"/>
<sequence>MQNLLPQQARPIQRTTVGQLPAELAELSEETLGGVTPANRCCPPCLCQCSYDSDVAESGDRS</sequence>
<dbReference type="HOGENOM" id="CLU_193731_1_0_3"/>
<gene>
    <name evidence="1" type="ordered locus">Cyan7425_0518</name>
</gene>
<organism evidence="1">
    <name type="scientific">Cyanothece sp. (strain PCC 7425 / ATCC 29141)</name>
    <dbReference type="NCBI Taxonomy" id="395961"/>
    <lineage>
        <taxon>Bacteria</taxon>
        <taxon>Bacillati</taxon>
        <taxon>Cyanobacteriota</taxon>
        <taxon>Cyanophyceae</taxon>
        <taxon>Gomontiellales</taxon>
        <taxon>Cyanothecaceae</taxon>
        <taxon>Cyanothece</taxon>
    </lineage>
</organism>
<dbReference type="InterPro" id="IPR022264">
    <property type="entry name" value="Microcy/ptell_bactrcn_lead_pep"/>
</dbReference>
<dbReference type="KEGG" id="cyn:Cyan7425_0518"/>
<reference evidence="1" key="1">
    <citation type="submission" date="2009-01" db="EMBL/GenBank/DDBJ databases">
        <title>Complete sequence of chromosome Cyanothece sp. PCC 7425.</title>
        <authorList>
            <consortium name="US DOE Joint Genome Institute"/>
            <person name="Lucas S."/>
            <person name="Copeland A."/>
            <person name="Lapidus A."/>
            <person name="Glavina del Rio T."/>
            <person name="Dalin E."/>
            <person name="Tice H."/>
            <person name="Bruce D."/>
            <person name="Goodwin L."/>
            <person name="Pitluck S."/>
            <person name="Sims D."/>
            <person name="Meineke L."/>
            <person name="Brettin T."/>
            <person name="Detter J.C."/>
            <person name="Han C."/>
            <person name="Larimer F."/>
            <person name="Land M."/>
            <person name="Hauser L."/>
            <person name="Kyrpides N."/>
            <person name="Ovchinnikova G."/>
            <person name="Liberton M."/>
            <person name="Stoeckel J."/>
            <person name="Banerjee A."/>
            <person name="Singh A."/>
            <person name="Page L."/>
            <person name="Sato H."/>
            <person name="Zhao L."/>
            <person name="Sherman L."/>
            <person name="Pakrasi H."/>
            <person name="Richardson P."/>
        </authorList>
    </citation>
    <scope>NUCLEOTIDE SEQUENCE</scope>
    <source>
        <strain evidence="1">PCC 7425</strain>
    </source>
</reference>
<dbReference type="AlphaFoldDB" id="B8HTY9"/>
<dbReference type="Pfam" id="PF19155">
    <property type="entry name" value="DUF5837"/>
    <property type="match status" value="1"/>
</dbReference>
<dbReference type="NCBIfam" id="TIGR03678">
    <property type="entry name" value="het_cyc_patell"/>
    <property type="match status" value="1"/>
</dbReference>
<proteinExistence type="predicted"/>
<dbReference type="InterPro" id="IPR044050">
    <property type="entry name" value="DUF5837"/>
</dbReference>
<name>B8HTY9_CYAP4</name>
<accession>B8HTY9</accession>
<protein>
    <submittedName>
        <fullName evidence="1">Uncharacterized protein</fullName>
    </submittedName>
</protein>
<evidence type="ECO:0000313" key="1">
    <source>
        <dbReference type="EMBL" id="ACL42909.1"/>
    </source>
</evidence>